<keyword evidence="2 5" id="KW-0812">Transmembrane</keyword>
<evidence type="ECO:0000256" key="4">
    <source>
        <dbReference type="ARBA" id="ARBA00023136"/>
    </source>
</evidence>
<keyword evidence="4 5" id="KW-0472">Membrane</keyword>
<dbReference type="GO" id="GO:0016020">
    <property type="term" value="C:membrane"/>
    <property type="evidence" value="ECO:0007669"/>
    <property type="project" value="UniProtKB-SubCell"/>
</dbReference>
<evidence type="ECO:0000256" key="5">
    <source>
        <dbReference type="SAM" id="Phobius"/>
    </source>
</evidence>
<dbReference type="eggNOG" id="arCOG01771">
    <property type="taxonomic scope" value="Archaea"/>
</dbReference>
<gene>
    <name evidence="7" type="ordered locus">Huta_0530</name>
</gene>
<feature type="transmembrane region" description="Helical" evidence="5">
    <location>
        <begin position="165"/>
        <end position="185"/>
    </location>
</feature>
<dbReference type="InterPro" id="IPR035952">
    <property type="entry name" value="Rhomboid-like_sf"/>
</dbReference>
<evidence type="ECO:0000256" key="2">
    <source>
        <dbReference type="ARBA" id="ARBA00022692"/>
    </source>
</evidence>
<evidence type="ECO:0000313" key="7">
    <source>
        <dbReference type="EMBL" id="ACV10717.1"/>
    </source>
</evidence>
<feature type="transmembrane region" description="Helical" evidence="5">
    <location>
        <begin position="249"/>
        <end position="267"/>
    </location>
</feature>
<dbReference type="Proteomes" id="UP000002071">
    <property type="component" value="Chromosome"/>
</dbReference>
<feature type="transmembrane region" description="Helical" evidence="5">
    <location>
        <begin position="61"/>
        <end position="85"/>
    </location>
</feature>
<protein>
    <submittedName>
        <fullName evidence="7">Rhomboid family protein</fullName>
    </submittedName>
</protein>
<feature type="transmembrane region" description="Helical" evidence="5">
    <location>
        <begin position="30"/>
        <end position="49"/>
    </location>
</feature>
<dbReference type="InterPro" id="IPR022764">
    <property type="entry name" value="Peptidase_S54_rhomboid_dom"/>
</dbReference>
<feature type="transmembrane region" description="Helical" evidence="5">
    <location>
        <begin position="192"/>
        <end position="216"/>
    </location>
</feature>
<keyword evidence="3 5" id="KW-1133">Transmembrane helix</keyword>
<evidence type="ECO:0000256" key="1">
    <source>
        <dbReference type="ARBA" id="ARBA00004141"/>
    </source>
</evidence>
<proteinExistence type="predicted"/>
<name>C7NSQ6_HALUD</name>
<evidence type="ECO:0000313" key="8">
    <source>
        <dbReference type="Proteomes" id="UP000002071"/>
    </source>
</evidence>
<evidence type="ECO:0000256" key="3">
    <source>
        <dbReference type="ARBA" id="ARBA00022989"/>
    </source>
</evidence>
<feature type="transmembrane region" description="Helical" evidence="5">
    <location>
        <begin position="279"/>
        <end position="299"/>
    </location>
</feature>
<feature type="transmembrane region" description="Helical" evidence="5">
    <location>
        <begin position="350"/>
        <end position="374"/>
    </location>
</feature>
<organism evidence="7 8">
    <name type="scientific">Halorhabdus utahensis (strain DSM 12940 / JCM 11049 / AX-2)</name>
    <dbReference type="NCBI Taxonomy" id="519442"/>
    <lineage>
        <taxon>Archaea</taxon>
        <taxon>Methanobacteriati</taxon>
        <taxon>Methanobacteriota</taxon>
        <taxon>Stenosarchaea group</taxon>
        <taxon>Halobacteria</taxon>
        <taxon>Halobacteriales</taxon>
        <taxon>Haloarculaceae</taxon>
        <taxon>Halorhabdus</taxon>
    </lineage>
</organism>
<feature type="domain" description="Peptidase S54 rhomboid" evidence="6">
    <location>
        <begin position="111"/>
        <end position="268"/>
    </location>
</feature>
<evidence type="ECO:0000259" key="6">
    <source>
        <dbReference type="Pfam" id="PF01694"/>
    </source>
</evidence>
<reference evidence="7 8" key="1">
    <citation type="journal article" date="2009" name="Stand. Genomic Sci.">
        <title>Complete genome sequence of Halorhabdus utahensis type strain (AX-2).</title>
        <authorList>
            <person name="Anderson I."/>
            <person name="Tindall B.J."/>
            <person name="Pomrenke H."/>
            <person name="Goker M."/>
            <person name="Lapidus A."/>
            <person name="Nolan M."/>
            <person name="Copeland A."/>
            <person name="Glavina Del Rio T."/>
            <person name="Chen F."/>
            <person name="Tice H."/>
            <person name="Cheng J.F."/>
            <person name="Lucas S."/>
            <person name="Chertkov O."/>
            <person name="Bruce D."/>
            <person name="Brettin T."/>
            <person name="Detter J.C."/>
            <person name="Han C."/>
            <person name="Goodwin L."/>
            <person name="Land M."/>
            <person name="Hauser L."/>
            <person name="Chang Y.J."/>
            <person name="Jeffries C.D."/>
            <person name="Pitluck S."/>
            <person name="Pati A."/>
            <person name="Mavromatis K."/>
            <person name="Ivanova N."/>
            <person name="Ovchinnikova G."/>
            <person name="Chen A."/>
            <person name="Palaniappan K."/>
            <person name="Chain P."/>
            <person name="Rohde M."/>
            <person name="Bristow J."/>
            <person name="Eisen J.A."/>
            <person name="Markowitz V."/>
            <person name="Hugenholtz P."/>
            <person name="Kyrpides N.C."/>
            <person name="Klenk H.P."/>
        </authorList>
    </citation>
    <scope>NUCLEOTIDE SEQUENCE [LARGE SCALE GENOMIC DNA]</scope>
    <source>
        <strain evidence="8">DSM 12940 / JCM 11049 / AX-2</strain>
    </source>
</reference>
<feature type="transmembrane region" description="Helical" evidence="5">
    <location>
        <begin position="128"/>
        <end position="145"/>
    </location>
</feature>
<dbReference type="HOGENOM" id="CLU_037598_0_0_2"/>
<accession>C7NSQ6</accession>
<feature type="transmembrane region" description="Helical" evidence="5">
    <location>
        <begin position="305"/>
        <end position="329"/>
    </location>
</feature>
<dbReference type="Gene3D" id="1.20.1540.10">
    <property type="entry name" value="Rhomboid-like"/>
    <property type="match status" value="1"/>
</dbReference>
<keyword evidence="8" id="KW-1185">Reference proteome</keyword>
<feature type="transmembrane region" description="Helical" evidence="5">
    <location>
        <begin position="105"/>
        <end position="121"/>
    </location>
</feature>
<dbReference type="GO" id="GO:0004252">
    <property type="term" value="F:serine-type endopeptidase activity"/>
    <property type="evidence" value="ECO:0007669"/>
    <property type="project" value="InterPro"/>
</dbReference>
<dbReference type="Pfam" id="PF01694">
    <property type="entry name" value="Rhomboid"/>
    <property type="match status" value="1"/>
</dbReference>
<dbReference type="SUPFAM" id="SSF144091">
    <property type="entry name" value="Rhomboid-like"/>
    <property type="match status" value="1"/>
</dbReference>
<dbReference type="AlphaFoldDB" id="C7NSQ6"/>
<sequence length="574" mass="62300">MSAMVLALAPLPLTTSGIRATIDAVPLWAWQLVLAAGILLSVGILYRIARPRGRWGQRLRSRFVLGLPWGTLLGLAFVVCVYLFVQGGWGNLRDPVSLPFQATSYAYPLGILTAGFAHLGWSHLFGNLWAGLVFGSIAEFAWSHYPTERGSESFSSWHRHPFVRIGIVFVTILLTGLVTAAFSWGPIIGFSGVTYAMAGFALVFYPITTLVALVGWSRLWHVYSAFVSPYSVAEAQVRYDTVGWASTAIQGHAFGFLLGVFVAALLLRRRRRTGHPERIWLAAVIYGIANGLWRVYWFLGGGQYVQFKAVGTALVLVLAGLIVAAVAGPDRSAVSRLATGDRSSDSPRRLAAASVLLAVLITMSMVGAMVNLAAPAGGGLPDDAVELKDYEIAYAENVTNQQIAVFDLPYLDQATQVRTSGVIVTSEKRHLWRVAISKRALEARGSGRVLVGGVGWRSSLWATRSGWSVVGGNSTYRVFFDPKDREKRLVHTSSPAVADLTLANRTIELRPASDAFEVAIKRDNRTVDKVAIPEDGATTTVDGVTVTRSGRDLYASIDGTSIRIANRQVPPTRR</sequence>
<dbReference type="KEGG" id="hut:Huta_0530"/>
<dbReference type="EMBL" id="CP001687">
    <property type="protein sequence ID" value="ACV10717.1"/>
    <property type="molecule type" value="Genomic_DNA"/>
</dbReference>
<dbReference type="GeneID" id="8382797"/>
<dbReference type="RefSeq" id="WP_015788298.1">
    <property type="nucleotide sequence ID" value="NC_013158.1"/>
</dbReference>
<comment type="subcellular location">
    <subcellularLocation>
        <location evidence="1">Membrane</location>
        <topology evidence="1">Multi-pass membrane protein</topology>
    </subcellularLocation>
</comment>